<dbReference type="SUPFAM" id="SSF46894">
    <property type="entry name" value="C-terminal effector domain of the bipartite response regulators"/>
    <property type="match status" value="1"/>
</dbReference>
<evidence type="ECO:0000256" key="1">
    <source>
        <dbReference type="ARBA" id="ARBA00022553"/>
    </source>
</evidence>
<dbReference type="Gene3D" id="3.40.50.2300">
    <property type="match status" value="1"/>
</dbReference>
<dbReference type="Gene3D" id="1.10.10.10">
    <property type="entry name" value="Winged helix-like DNA-binding domain superfamily/Winged helix DNA-binding domain"/>
    <property type="match status" value="1"/>
</dbReference>
<evidence type="ECO:0000313" key="9">
    <source>
        <dbReference type="Proteomes" id="UP000515743"/>
    </source>
</evidence>
<reference evidence="8 9" key="1">
    <citation type="submission" date="2020-07" db="EMBL/GenBank/DDBJ databases">
        <title>Complete genome and description of Corynebacterium incognita strain Marseille-Q3630 sp. nov.</title>
        <authorList>
            <person name="Boxberger M."/>
        </authorList>
    </citation>
    <scope>NUCLEOTIDE SEQUENCE [LARGE SCALE GENOMIC DNA]</scope>
    <source>
        <strain evidence="8 9">Marseille-Q3630</strain>
    </source>
</reference>
<dbReference type="PROSITE" id="PS50043">
    <property type="entry name" value="HTH_LUXR_2"/>
    <property type="match status" value="1"/>
</dbReference>
<proteinExistence type="predicted"/>
<protein>
    <submittedName>
        <fullName evidence="8">Response regulator transcription factor</fullName>
    </submittedName>
</protein>
<dbReference type="InterPro" id="IPR058245">
    <property type="entry name" value="NreC/VraR/RcsB-like_REC"/>
</dbReference>
<dbReference type="PANTHER" id="PTHR43214:SF24">
    <property type="entry name" value="TRANSCRIPTIONAL REGULATORY PROTEIN NARL-RELATED"/>
    <property type="match status" value="1"/>
</dbReference>
<evidence type="ECO:0000259" key="7">
    <source>
        <dbReference type="PROSITE" id="PS50110"/>
    </source>
</evidence>
<dbReference type="InterPro" id="IPR036388">
    <property type="entry name" value="WH-like_DNA-bd_sf"/>
</dbReference>
<dbReference type="InterPro" id="IPR011006">
    <property type="entry name" value="CheY-like_superfamily"/>
</dbReference>
<dbReference type="PROSITE" id="PS50110">
    <property type="entry name" value="RESPONSE_REGULATORY"/>
    <property type="match status" value="1"/>
</dbReference>
<dbReference type="InterPro" id="IPR016032">
    <property type="entry name" value="Sig_transdc_resp-reg_C-effctor"/>
</dbReference>
<feature type="domain" description="Response regulatory" evidence="7">
    <location>
        <begin position="2"/>
        <end position="121"/>
    </location>
</feature>
<dbReference type="Pfam" id="PF00072">
    <property type="entry name" value="Response_reg"/>
    <property type="match status" value="1"/>
</dbReference>
<dbReference type="SMART" id="SM00421">
    <property type="entry name" value="HTH_LUXR"/>
    <property type="match status" value="1"/>
</dbReference>
<dbReference type="PANTHER" id="PTHR43214">
    <property type="entry name" value="TWO-COMPONENT RESPONSE REGULATOR"/>
    <property type="match status" value="1"/>
</dbReference>
<dbReference type="InterPro" id="IPR039420">
    <property type="entry name" value="WalR-like"/>
</dbReference>
<dbReference type="KEGG" id="cik:H0194_07165"/>
<dbReference type="GO" id="GO:0003677">
    <property type="term" value="F:DNA binding"/>
    <property type="evidence" value="ECO:0007669"/>
    <property type="project" value="UniProtKB-KW"/>
</dbReference>
<dbReference type="SUPFAM" id="SSF52172">
    <property type="entry name" value="CheY-like"/>
    <property type="match status" value="1"/>
</dbReference>
<feature type="modified residue" description="4-aspartylphosphate" evidence="5">
    <location>
        <position position="51"/>
    </location>
</feature>
<dbReference type="PRINTS" id="PR00038">
    <property type="entry name" value="HTHLUXR"/>
</dbReference>
<sequence>MKIILAEDSALLLAGLSEVLRAAGHNVAKARDADELRSLAEQAPVDLVISDVRMPPDMTDDGVRAVRDIRSNGTNRGVPSIILSQYVAAAYLDEFLDQGGFGYLLKQRVSDIQEFLHAMDKVASGDTVVDPEVVSSLLRRQHNELSQLTSREKEVLQLMAEGMSNSDIGQRLFLTAGAVSKHIANIFLKLGFTPQDDNRRVRAVLTWLRHHAHNP</sequence>
<evidence type="ECO:0000256" key="4">
    <source>
        <dbReference type="ARBA" id="ARBA00023163"/>
    </source>
</evidence>
<dbReference type="Pfam" id="PF00196">
    <property type="entry name" value="GerE"/>
    <property type="match status" value="1"/>
</dbReference>
<evidence type="ECO:0000256" key="2">
    <source>
        <dbReference type="ARBA" id="ARBA00023015"/>
    </source>
</evidence>
<organism evidence="8 9">
    <name type="scientific">Corynebacterium incognita</name>
    <dbReference type="NCBI Taxonomy" id="2754725"/>
    <lineage>
        <taxon>Bacteria</taxon>
        <taxon>Bacillati</taxon>
        <taxon>Actinomycetota</taxon>
        <taxon>Actinomycetes</taxon>
        <taxon>Mycobacteriales</taxon>
        <taxon>Corynebacteriaceae</taxon>
        <taxon>Corynebacterium</taxon>
    </lineage>
</organism>
<name>A0A7G7CMP7_9CORY</name>
<dbReference type="EMBL" id="CP059404">
    <property type="protein sequence ID" value="QNE88863.1"/>
    <property type="molecule type" value="Genomic_DNA"/>
</dbReference>
<dbReference type="AlphaFoldDB" id="A0A7G7CMP7"/>
<dbReference type="RefSeq" id="WP_185175252.1">
    <property type="nucleotide sequence ID" value="NZ_CP059404.1"/>
</dbReference>
<dbReference type="InterPro" id="IPR000792">
    <property type="entry name" value="Tscrpt_reg_LuxR_C"/>
</dbReference>
<keyword evidence="4" id="KW-0804">Transcription</keyword>
<feature type="domain" description="HTH luxR-type" evidence="6">
    <location>
        <begin position="141"/>
        <end position="211"/>
    </location>
</feature>
<keyword evidence="9" id="KW-1185">Reference proteome</keyword>
<keyword evidence="3" id="KW-0238">DNA-binding</keyword>
<dbReference type="InterPro" id="IPR001789">
    <property type="entry name" value="Sig_transdc_resp-reg_receiver"/>
</dbReference>
<dbReference type="GO" id="GO:0000160">
    <property type="term" value="P:phosphorelay signal transduction system"/>
    <property type="evidence" value="ECO:0007669"/>
    <property type="project" value="InterPro"/>
</dbReference>
<evidence type="ECO:0000313" key="8">
    <source>
        <dbReference type="EMBL" id="QNE88863.1"/>
    </source>
</evidence>
<evidence type="ECO:0000256" key="3">
    <source>
        <dbReference type="ARBA" id="ARBA00023125"/>
    </source>
</evidence>
<keyword evidence="1 5" id="KW-0597">Phosphoprotein</keyword>
<dbReference type="CDD" id="cd06170">
    <property type="entry name" value="LuxR_C_like"/>
    <property type="match status" value="1"/>
</dbReference>
<dbReference type="SMART" id="SM00448">
    <property type="entry name" value="REC"/>
    <property type="match status" value="1"/>
</dbReference>
<accession>A0A7G7CMP7</accession>
<gene>
    <name evidence="8" type="ORF">H0194_07165</name>
</gene>
<dbReference type="Proteomes" id="UP000515743">
    <property type="component" value="Chromosome"/>
</dbReference>
<keyword evidence="2" id="KW-0805">Transcription regulation</keyword>
<dbReference type="CDD" id="cd17535">
    <property type="entry name" value="REC_NarL-like"/>
    <property type="match status" value="1"/>
</dbReference>
<evidence type="ECO:0000256" key="5">
    <source>
        <dbReference type="PROSITE-ProRule" id="PRU00169"/>
    </source>
</evidence>
<dbReference type="GO" id="GO:0006355">
    <property type="term" value="P:regulation of DNA-templated transcription"/>
    <property type="evidence" value="ECO:0007669"/>
    <property type="project" value="InterPro"/>
</dbReference>
<evidence type="ECO:0000259" key="6">
    <source>
        <dbReference type="PROSITE" id="PS50043"/>
    </source>
</evidence>